<evidence type="ECO:0000256" key="2">
    <source>
        <dbReference type="ARBA" id="ARBA00022448"/>
    </source>
</evidence>
<dbReference type="GO" id="GO:0044718">
    <property type="term" value="P:siderophore transmembrane transport"/>
    <property type="evidence" value="ECO:0007669"/>
    <property type="project" value="TreeGrafter"/>
</dbReference>
<dbReference type="SUPFAM" id="SSF49464">
    <property type="entry name" value="Carboxypeptidase regulatory domain-like"/>
    <property type="match status" value="1"/>
</dbReference>
<comment type="subcellular location">
    <subcellularLocation>
        <location evidence="1 10">Cell outer membrane</location>
        <topology evidence="1 10">Multi-pass membrane protein</topology>
    </subcellularLocation>
</comment>
<reference evidence="15 16" key="1">
    <citation type="submission" date="2020-02" db="EMBL/GenBank/DDBJ databases">
        <authorList>
            <person name="Criscuolo A."/>
        </authorList>
    </citation>
    <scope>NUCLEOTIDE SEQUENCE [LARGE SCALE GENOMIC DNA]</scope>
    <source>
        <strain evidence="15">CIP105534</strain>
    </source>
</reference>
<comment type="similarity">
    <text evidence="10 11">Belongs to the TonB-dependent receptor family.</text>
</comment>
<keyword evidence="16" id="KW-1185">Reference proteome</keyword>
<dbReference type="InterPro" id="IPR012910">
    <property type="entry name" value="Plug_dom"/>
</dbReference>
<evidence type="ECO:0000256" key="9">
    <source>
        <dbReference type="ARBA" id="ARBA00023237"/>
    </source>
</evidence>
<feature type="domain" description="TonB-dependent receptor-like beta-barrel" evidence="13">
    <location>
        <begin position="449"/>
        <end position="917"/>
    </location>
</feature>
<feature type="domain" description="TonB-dependent receptor plug" evidence="14">
    <location>
        <begin position="116"/>
        <end position="239"/>
    </location>
</feature>
<evidence type="ECO:0000313" key="16">
    <source>
        <dbReference type="Proteomes" id="UP000479938"/>
    </source>
</evidence>
<dbReference type="AlphaFoldDB" id="A0A6J4GPW8"/>
<evidence type="ECO:0000256" key="7">
    <source>
        <dbReference type="ARBA" id="ARBA00023136"/>
    </source>
</evidence>
<evidence type="ECO:0000256" key="11">
    <source>
        <dbReference type="RuleBase" id="RU003357"/>
    </source>
</evidence>
<dbReference type="InterPro" id="IPR036942">
    <property type="entry name" value="Beta-barrel_TonB_sf"/>
</dbReference>
<dbReference type="PANTHER" id="PTHR30069:SF29">
    <property type="entry name" value="HEMOGLOBIN AND HEMOGLOBIN-HAPTOGLOBIN-BINDING PROTEIN 1-RELATED"/>
    <property type="match status" value="1"/>
</dbReference>
<keyword evidence="6 11" id="KW-0798">TonB box</keyword>
<dbReference type="InterPro" id="IPR039426">
    <property type="entry name" value="TonB-dep_rcpt-like"/>
</dbReference>
<dbReference type="InterPro" id="IPR023996">
    <property type="entry name" value="TonB-dep_OMP_SusC/RagA"/>
</dbReference>
<dbReference type="EMBL" id="CADCSU010000108">
    <property type="protein sequence ID" value="CAA9200305.1"/>
    <property type="molecule type" value="Genomic_DNA"/>
</dbReference>
<dbReference type="SUPFAM" id="SSF56935">
    <property type="entry name" value="Porins"/>
    <property type="match status" value="1"/>
</dbReference>
<protein>
    <submittedName>
        <fullName evidence="15">TonB-dependent receptor P3</fullName>
    </submittedName>
</protein>
<keyword evidence="4 10" id="KW-0812">Transmembrane</keyword>
<dbReference type="Gene3D" id="2.60.40.1120">
    <property type="entry name" value="Carboxypeptidase-like, regulatory domain"/>
    <property type="match status" value="1"/>
</dbReference>
<feature type="signal peptide" evidence="12">
    <location>
        <begin position="1"/>
        <end position="22"/>
    </location>
</feature>
<keyword evidence="7 10" id="KW-0472">Membrane</keyword>
<sequence length="1072" mass="116042">MKLKFNGILVLLLVLIAQLTFAQERVVSGSVSENTGMPLPGVTVLVKGTKSATQTDFDGKFSIKATSSQILVFSYIGMKTKEVPASSTNLNVKLTDDSVELESVVVNALGVEVKKNQKASSFSNVKGDELTKSGESTLLKGLSGKASGVSITANSGDPGSGAYIQIRGQNSITGSTQPLFVIDGIPVSSDEIGDSANQVDGVGQQSRLNDINPNDIESLEILKGASAAALWGYRAANGVVLIKTKRGKKGKISVNINSSVSFDRVNVKMDLQDKYGQGSKGVWVANAGGSFGDKIANRTGGADTYTTTGSYFVSDSGNTIYPIATKNSKTSYEKSNMDAVIGDGLSLDNHIGISGGNENSNFYLGLGNNNQDGVIRNSSYERTTLDFSTETKVADKLTLKGKFSYSSVNSNRIQQGSNTSGLYLGLYRNAPDFDIRDFIGTNHDANGVLSFNSQRTYRRELGTTTAAPNPTYNNPIWTTDVQKNPNTVDRYVAGFELKYDANKWLSLLTRVGLDGYSDKRITVFPKNSAQNAGNGQANESVTDFQSYNIDFMALGNLQINDNIGLSYLTGVNFSQSNYDQRGGSYKNFIIDTPKFSYDNALIEDKTTFLDRTYTRLSGAYFSAAFDYKDYIFLTLGGRFETSSTYDPNLKVYFYPTAELGYKFTKNIENDILTDGKLRATFGKIASIPAAYRGNTPYITASGVEGYGPAYDSGAYGGSLQQSDTGGNLNLKPEIKTEYEVGLDLEFFRKIKLNATYYTNKTKDLLVNVPLNGSSTFAFVYGNYASIDNKGFEIELDANIVTTSSGFKWNVYGNWSTNKNEVTELLGTDSLLLNGFEGTSSRAVLGQPLGVLWGGKFERNANGTLVLDANGFPTASDAEGVIGNPNPKWRGALGTSISYKNITLSTLFDASIGGDLWDGTNAVLNNFGRTWETANEVELTTPTKNYAGQTIPAGTVRGNLHDFGGGNVLLDQSWYTALGGGFGTVSEHFIKSASWVKWRELTLSYLLKFKDSKVGIESITFSGTGRNLWLWTEAKDLGQDPESNLTGGSNGRGLQYFNSPNTKSFIFSVNLKF</sequence>
<feature type="chain" id="PRO_5026800368" evidence="12">
    <location>
        <begin position="23"/>
        <end position="1072"/>
    </location>
</feature>
<evidence type="ECO:0000256" key="4">
    <source>
        <dbReference type="ARBA" id="ARBA00022692"/>
    </source>
</evidence>
<dbReference type="NCBIfam" id="TIGR04057">
    <property type="entry name" value="SusC_RagA_signa"/>
    <property type="match status" value="1"/>
</dbReference>
<keyword evidence="9 10" id="KW-0998">Cell outer membrane</keyword>
<dbReference type="GO" id="GO:0015344">
    <property type="term" value="F:siderophore uptake transmembrane transporter activity"/>
    <property type="evidence" value="ECO:0007669"/>
    <property type="project" value="TreeGrafter"/>
</dbReference>
<dbReference type="PROSITE" id="PS52016">
    <property type="entry name" value="TONB_DEPENDENT_REC_3"/>
    <property type="match status" value="1"/>
</dbReference>
<keyword evidence="8 15" id="KW-0675">Receptor</keyword>
<dbReference type="InterPro" id="IPR008969">
    <property type="entry name" value="CarboxyPept-like_regulatory"/>
</dbReference>
<evidence type="ECO:0000256" key="10">
    <source>
        <dbReference type="PROSITE-ProRule" id="PRU01360"/>
    </source>
</evidence>
<dbReference type="GO" id="GO:0009279">
    <property type="term" value="C:cell outer membrane"/>
    <property type="evidence" value="ECO:0007669"/>
    <property type="project" value="UniProtKB-SubCell"/>
</dbReference>
<dbReference type="PANTHER" id="PTHR30069">
    <property type="entry name" value="TONB-DEPENDENT OUTER MEMBRANE RECEPTOR"/>
    <property type="match status" value="1"/>
</dbReference>
<dbReference type="InterPro" id="IPR037066">
    <property type="entry name" value="Plug_dom_sf"/>
</dbReference>
<dbReference type="Gene3D" id="2.40.170.20">
    <property type="entry name" value="TonB-dependent receptor, beta-barrel domain"/>
    <property type="match status" value="1"/>
</dbReference>
<evidence type="ECO:0000313" key="15">
    <source>
        <dbReference type="EMBL" id="CAA9200305.1"/>
    </source>
</evidence>
<evidence type="ECO:0000256" key="3">
    <source>
        <dbReference type="ARBA" id="ARBA00022452"/>
    </source>
</evidence>
<dbReference type="InterPro" id="IPR000531">
    <property type="entry name" value="Beta-barrel_TonB"/>
</dbReference>
<dbReference type="Pfam" id="PF07715">
    <property type="entry name" value="Plug"/>
    <property type="match status" value="1"/>
</dbReference>
<dbReference type="Pfam" id="PF13715">
    <property type="entry name" value="CarbopepD_reg_2"/>
    <property type="match status" value="1"/>
</dbReference>
<evidence type="ECO:0000256" key="8">
    <source>
        <dbReference type="ARBA" id="ARBA00023170"/>
    </source>
</evidence>
<dbReference type="Proteomes" id="UP000479938">
    <property type="component" value="Unassembled WGS sequence"/>
</dbReference>
<evidence type="ECO:0000256" key="1">
    <source>
        <dbReference type="ARBA" id="ARBA00004571"/>
    </source>
</evidence>
<gene>
    <name evidence="15" type="ORF">FLA105534_03057</name>
</gene>
<dbReference type="Gene3D" id="2.170.130.10">
    <property type="entry name" value="TonB-dependent receptor, plug domain"/>
    <property type="match status" value="1"/>
</dbReference>
<keyword evidence="3 10" id="KW-1134">Transmembrane beta strand</keyword>
<name>A0A6J4GPW8_9FLAO</name>
<evidence type="ECO:0000256" key="5">
    <source>
        <dbReference type="ARBA" id="ARBA00022729"/>
    </source>
</evidence>
<keyword evidence="2 10" id="KW-0813">Transport</keyword>
<proteinExistence type="inferred from homology"/>
<keyword evidence="5 12" id="KW-0732">Signal</keyword>
<evidence type="ECO:0000256" key="6">
    <source>
        <dbReference type="ARBA" id="ARBA00023077"/>
    </source>
</evidence>
<evidence type="ECO:0000259" key="14">
    <source>
        <dbReference type="Pfam" id="PF07715"/>
    </source>
</evidence>
<dbReference type="Pfam" id="PF00593">
    <property type="entry name" value="TonB_dep_Rec_b-barrel"/>
    <property type="match status" value="1"/>
</dbReference>
<evidence type="ECO:0000259" key="13">
    <source>
        <dbReference type="Pfam" id="PF00593"/>
    </source>
</evidence>
<evidence type="ECO:0000256" key="12">
    <source>
        <dbReference type="SAM" id="SignalP"/>
    </source>
</evidence>
<dbReference type="NCBIfam" id="TIGR04056">
    <property type="entry name" value="OMP_RagA_SusC"/>
    <property type="match status" value="1"/>
</dbReference>
<dbReference type="RefSeq" id="WP_173971574.1">
    <property type="nucleotide sequence ID" value="NZ_CADCSU010000108.1"/>
</dbReference>
<accession>A0A6J4GPW8</accession>
<dbReference type="InterPro" id="IPR023997">
    <property type="entry name" value="TonB-dep_OMP_SusC/RagA_CS"/>
</dbReference>
<organism evidence="15 16">
    <name type="scientific">Flavobacterium bizetiae</name>
    <dbReference type="NCBI Taxonomy" id="2704140"/>
    <lineage>
        <taxon>Bacteria</taxon>
        <taxon>Pseudomonadati</taxon>
        <taxon>Bacteroidota</taxon>
        <taxon>Flavobacteriia</taxon>
        <taxon>Flavobacteriales</taxon>
        <taxon>Flavobacteriaceae</taxon>
        <taxon>Flavobacterium</taxon>
    </lineage>
</organism>